<evidence type="ECO:0000313" key="4">
    <source>
        <dbReference type="Proteomes" id="UP000295129"/>
    </source>
</evidence>
<evidence type="ECO:0000313" key="3">
    <source>
        <dbReference type="EMBL" id="TDN49678.1"/>
    </source>
</evidence>
<dbReference type="PROSITE" id="PS51257">
    <property type="entry name" value="PROKAR_LIPOPROTEIN"/>
    <property type="match status" value="1"/>
</dbReference>
<dbReference type="RefSeq" id="WP_246034772.1">
    <property type="nucleotide sequence ID" value="NZ_SNVV01000011.1"/>
</dbReference>
<evidence type="ECO:0008006" key="5">
    <source>
        <dbReference type="Google" id="ProtNLM"/>
    </source>
</evidence>
<evidence type="ECO:0000256" key="1">
    <source>
        <dbReference type="ARBA" id="ARBA00022729"/>
    </source>
</evidence>
<organism evidence="3 4">
    <name type="scientific">Azoarcus indigens</name>
    <dbReference type="NCBI Taxonomy" id="29545"/>
    <lineage>
        <taxon>Bacteria</taxon>
        <taxon>Pseudomonadati</taxon>
        <taxon>Pseudomonadota</taxon>
        <taxon>Betaproteobacteria</taxon>
        <taxon>Rhodocyclales</taxon>
        <taxon>Zoogloeaceae</taxon>
        <taxon>Azoarcus</taxon>
    </lineage>
</organism>
<reference evidence="3 4" key="1">
    <citation type="submission" date="2019-03" db="EMBL/GenBank/DDBJ databases">
        <title>Genomic Encyclopedia of Type Strains, Phase IV (KMG-IV): sequencing the most valuable type-strain genomes for metagenomic binning, comparative biology and taxonomic classification.</title>
        <authorList>
            <person name="Goeker M."/>
        </authorList>
    </citation>
    <scope>NUCLEOTIDE SEQUENCE [LARGE SCALE GENOMIC DNA]</scope>
    <source>
        <strain evidence="3 4">DSM 12121</strain>
    </source>
</reference>
<feature type="chain" id="PRO_5020631761" description="Beta-barrel assembly machine subunit BamE" evidence="2">
    <location>
        <begin position="36"/>
        <end position="201"/>
    </location>
</feature>
<evidence type="ECO:0000256" key="2">
    <source>
        <dbReference type="SAM" id="SignalP"/>
    </source>
</evidence>
<comment type="caution">
    <text evidence="3">The sequence shown here is derived from an EMBL/GenBank/DDBJ whole genome shotgun (WGS) entry which is preliminary data.</text>
</comment>
<dbReference type="EMBL" id="SNVV01000011">
    <property type="protein sequence ID" value="TDN49678.1"/>
    <property type="molecule type" value="Genomic_DNA"/>
</dbReference>
<keyword evidence="1 2" id="KW-0732">Signal</keyword>
<proteinExistence type="predicted"/>
<dbReference type="Gene3D" id="3.30.1450.10">
    <property type="match status" value="1"/>
</dbReference>
<sequence length="201" mass="22735">MKPLALLPKLANGTLLRVLLALLAVSALSGCAAFAPPRPYTTEQEAIAERGEPTRRWDNGDTTHTLEFSNQPDGPSTLMVQVDQGGIVLRQWDALSAANLARVKRGMTQEEVSRLLGSHRSEQTFPSSHEVVWDWSVAERGYGSTALFNVHFVEGKVARTSYTYSYPPNWDYYDPWGPWGPYPYPGYPFHPRRWPGSPWWW</sequence>
<dbReference type="AlphaFoldDB" id="A0A4R6DYZ5"/>
<name>A0A4R6DYZ5_9RHOO</name>
<dbReference type="Proteomes" id="UP000295129">
    <property type="component" value="Unassembled WGS sequence"/>
</dbReference>
<gene>
    <name evidence="3" type="ORF">C7389_111157</name>
</gene>
<protein>
    <recommendedName>
        <fullName evidence="5">Beta-barrel assembly machine subunit BamE</fullName>
    </recommendedName>
</protein>
<keyword evidence="4" id="KW-1185">Reference proteome</keyword>
<accession>A0A4R6DYZ5</accession>
<feature type="signal peptide" evidence="2">
    <location>
        <begin position="1"/>
        <end position="35"/>
    </location>
</feature>
<dbReference type="InterPro" id="IPR037873">
    <property type="entry name" value="BamE-like"/>
</dbReference>